<dbReference type="EMBL" id="JACXVP010000006">
    <property type="protein sequence ID" value="KAG5599962.1"/>
    <property type="molecule type" value="Genomic_DNA"/>
</dbReference>
<organism evidence="1 2">
    <name type="scientific">Solanum commersonii</name>
    <name type="common">Commerson's wild potato</name>
    <name type="synonym">Commerson's nightshade</name>
    <dbReference type="NCBI Taxonomy" id="4109"/>
    <lineage>
        <taxon>Eukaryota</taxon>
        <taxon>Viridiplantae</taxon>
        <taxon>Streptophyta</taxon>
        <taxon>Embryophyta</taxon>
        <taxon>Tracheophyta</taxon>
        <taxon>Spermatophyta</taxon>
        <taxon>Magnoliopsida</taxon>
        <taxon>eudicotyledons</taxon>
        <taxon>Gunneridae</taxon>
        <taxon>Pentapetalae</taxon>
        <taxon>asterids</taxon>
        <taxon>lamiids</taxon>
        <taxon>Solanales</taxon>
        <taxon>Solanaceae</taxon>
        <taxon>Solanoideae</taxon>
        <taxon>Solaneae</taxon>
        <taxon>Solanum</taxon>
    </lineage>
</organism>
<proteinExistence type="predicted"/>
<evidence type="ECO:0000313" key="2">
    <source>
        <dbReference type="Proteomes" id="UP000824120"/>
    </source>
</evidence>
<keyword evidence="2" id="KW-1185">Reference proteome</keyword>
<dbReference type="Proteomes" id="UP000824120">
    <property type="component" value="Chromosome 6"/>
</dbReference>
<protein>
    <submittedName>
        <fullName evidence="1">Uncharacterized protein</fullName>
    </submittedName>
</protein>
<name>A0A9J5YI21_SOLCO</name>
<sequence>MYPLCIDIIDKIGGEIHNFDGTSGEIMRVECTKRDTKALALVESRICDSYYISELDATNYISDFKSTDAKTS</sequence>
<reference evidence="1 2" key="1">
    <citation type="submission" date="2020-09" db="EMBL/GenBank/DDBJ databases">
        <title>De no assembly of potato wild relative species, Solanum commersonii.</title>
        <authorList>
            <person name="Cho K."/>
        </authorList>
    </citation>
    <scope>NUCLEOTIDE SEQUENCE [LARGE SCALE GENOMIC DNA]</scope>
    <source>
        <strain evidence="1">LZ3.2</strain>
        <tissue evidence="1">Leaf</tissue>
    </source>
</reference>
<evidence type="ECO:0000313" key="1">
    <source>
        <dbReference type="EMBL" id="KAG5599962.1"/>
    </source>
</evidence>
<dbReference type="AlphaFoldDB" id="A0A9J5YI21"/>
<accession>A0A9J5YI21</accession>
<comment type="caution">
    <text evidence="1">The sequence shown here is derived from an EMBL/GenBank/DDBJ whole genome shotgun (WGS) entry which is preliminary data.</text>
</comment>
<gene>
    <name evidence="1" type="ORF">H5410_031332</name>
</gene>